<reference evidence="3 4" key="1">
    <citation type="submission" date="2018-05" db="EMBL/GenBank/DDBJ databases">
        <title>Genome sequencing and assembly of the regulated plant pathogen Lachnellula willkommii and related sister species for the development of diagnostic species identification markers.</title>
        <authorList>
            <person name="Giroux E."/>
            <person name="Bilodeau G."/>
        </authorList>
    </citation>
    <scope>NUCLEOTIDE SEQUENCE [LARGE SCALE GENOMIC DNA]</scope>
    <source>
        <strain evidence="3 4">CBS 185.66</strain>
    </source>
</reference>
<sequence>MQFLAIALLAASAVVVADTENEGHHRDSGWVKDFKNLVAFGDSYTDESRLAYFYSHNGSAPPPGLLLPENNFTSGGGITWDRWVSNYTGAKLYDYAVSGAVCDNNIIYRYLAGIHGPFPDVVYEVNAFKADVAYINASTGTNTLYTDRTAENTVYSMWIGTNDLGQGAFITDSEVNNSTIPDYIDCIYDRFDSIYAAGGRYFVLMNTAPLQLSPLYGLPEDGGLSTSRYWPTKTSTGGNATEISYKMKEYTQLVNTVFDYRTPYELLVAKRYPVLDAPANVTGPYWNCDAAGTCTGSDVGLDHYLWYDDLHPSEKTDEAIAHEFVSVVAGTSKFATYW</sequence>
<name>A0A8H8R1M6_9HELO</name>
<organism evidence="3 4">
    <name type="scientific">Lachnellula hyalina</name>
    <dbReference type="NCBI Taxonomy" id="1316788"/>
    <lineage>
        <taxon>Eukaryota</taxon>
        <taxon>Fungi</taxon>
        <taxon>Dikarya</taxon>
        <taxon>Ascomycota</taxon>
        <taxon>Pezizomycotina</taxon>
        <taxon>Leotiomycetes</taxon>
        <taxon>Helotiales</taxon>
        <taxon>Lachnaceae</taxon>
        <taxon>Lachnellula</taxon>
    </lineage>
</organism>
<dbReference type="PANTHER" id="PTHR45648:SF22">
    <property type="entry name" value="GDSL LIPASE_ACYLHYDROLASE FAMILY PROTEIN (AFU_ORTHOLOGUE AFUA_4G14700)"/>
    <property type="match status" value="1"/>
</dbReference>
<dbReference type="GeneID" id="41985680"/>
<keyword evidence="4" id="KW-1185">Reference proteome</keyword>
<dbReference type="InterPro" id="IPR036514">
    <property type="entry name" value="SGNH_hydro_sf"/>
</dbReference>
<dbReference type="Pfam" id="PF00657">
    <property type="entry name" value="Lipase_GDSL"/>
    <property type="match status" value="1"/>
</dbReference>
<evidence type="ECO:0000313" key="3">
    <source>
        <dbReference type="EMBL" id="TVY26016.1"/>
    </source>
</evidence>
<evidence type="ECO:0000313" key="4">
    <source>
        <dbReference type="Proteomes" id="UP000431533"/>
    </source>
</evidence>
<dbReference type="PANTHER" id="PTHR45648">
    <property type="entry name" value="GDSL LIPASE/ACYLHYDROLASE FAMILY PROTEIN (AFU_ORTHOLOGUE AFUA_4G14700)"/>
    <property type="match status" value="1"/>
</dbReference>
<dbReference type="Gene3D" id="3.40.50.1110">
    <property type="entry name" value="SGNH hydrolase"/>
    <property type="match status" value="1"/>
</dbReference>
<dbReference type="SUPFAM" id="SSF52266">
    <property type="entry name" value="SGNH hydrolase"/>
    <property type="match status" value="1"/>
</dbReference>
<dbReference type="InterPro" id="IPR051058">
    <property type="entry name" value="GDSL_Est/Lipase"/>
</dbReference>
<dbReference type="InterPro" id="IPR001087">
    <property type="entry name" value="GDSL"/>
</dbReference>
<evidence type="ECO:0000256" key="2">
    <source>
        <dbReference type="SAM" id="SignalP"/>
    </source>
</evidence>
<keyword evidence="2" id="KW-0732">Signal</keyword>
<dbReference type="EMBL" id="QGMH01000079">
    <property type="protein sequence ID" value="TVY26016.1"/>
    <property type="molecule type" value="Genomic_DNA"/>
</dbReference>
<protein>
    <submittedName>
        <fullName evidence="3">Acetylesterase</fullName>
    </submittedName>
</protein>
<dbReference type="OrthoDB" id="1600564at2759"/>
<dbReference type="Proteomes" id="UP000431533">
    <property type="component" value="Unassembled WGS sequence"/>
</dbReference>
<accession>A0A8H8R1M6</accession>
<dbReference type="AlphaFoldDB" id="A0A8H8R1M6"/>
<dbReference type="GO" id="GO:0016788">
    <property type="term" value="F:hydrolase activity, acting on ester bonds"/>
    <property type="evidence" value="ECO:0007669"/>
    <property type="project" value="InterPro"/>
</dbReference>
<evidence type="ECO:0000256" key="1">
    <source>
        <dbReference type="ARBA" id="ARBA00022801"/>
    </source>
</evidence>
<dbReference type="RefSeq" id="XP_031004804.1">
    <property type="nucleotide sequence ID" value="XM_031150427.1"/>
</dbReference>
<keyword evidence="1" id="KW-0378">Hydrolase</keyword>
<feature type="signal peptide" evidence="2">
    <location>
        <begin position="1"/>
        <end position="17"/>
    </location>
</feature>
<proteinExistence type="predicted"/>
<feature type="chain" id="PRO_5034440433" evidence="2">
    <location>
        <begin position="18"/>
        <end position="338"/>
    </location>
</feature>
<comment type="caution">
    <text evidence="3">The sequence shown here is derived from an EMBL/GenBank/DDBJ whole genome shotgun (WGS) entry which is preliminary data.</text>
</comment>
<gene>
    <name evidence="3" type="primary">aes1_1</name>
    <name evidence="3" type="ORF">LHYA1_G005482</name>
</gene>